<sequence length="175" mass="19586">MIFKCQCQRLFLTDLHKHSPATKQVSTGSGGPRGRAAHIQPDSFSVARKFFRASYPNASSPRYLATRNRRLILRISLLFVDHPSISAISCITCSPIRAVPVLFPCPDHSYSAPLTLPSPQRNTNHGFCHGSKFRWLTLTLTLQALTRGGKSSYLFWLCCYHFAALLLRSCGLKYA</sequence>
<name>A0A1G4IMK3_9SACH</name>
<evidence type="ECO:0000313" key="1">
    <source>
        <dbReference type="EMBL" id="SCU77883.1"/>
    </source>
</evidence>
<dbReference type="Proteomes" id="UP000190274">
    <property type="component" value="Chromosome A"/>
</dbReference>
<evidence type="ECO:0000313" key="2">
    <source>
        <dbReference type="Proteomes" id="UP000190274"/>
    </source>
</evidence>
<protein>
    <submittedName>
        <fullName evidence="1">LADA_0A02696g1_1</fullName>
    </submittedName>
</protein>
<proteinExistence type="predicted"/>
<dbReference type="EMBL" id="LT598460">
    <property type="protein sequence ID" value="SCU77883.1"/>
    <property type="molecule type" value="Genomic_DNA"/>
</dbReference>
<gene>
    <name evidence="1" type="ORF">LADA_0A02696G</name>
</gene>
<keyword evidence="2" id="KW-1185">Reference proteome</keyword>
<organism evidence="1 2">
    <name type="scientific">Lachancea dasiensis</name>
    <dbReference type="NCBI Taxonomy" id="1072105"/>
    <lineage>
        <taxon>Eukaryota</taxon>
        <taxon>Fungi</taxon>
        <taxon>Dikarya</taxon>
        <taxon>Ascomycota</taxon>
        <taxon>Saccharomycotina</taxon>
        <taxon>Saccharomycetes</taxon>
        <taxon>Saccharomycetales</taxon>
        <taxon>Saccharomycetaceae</taxon>
        <taxon>Lachancea</taxon>
    </lineage>
</organism>
<accession>A0A1G4IMK3</accession>
<reference evidence="1 2" key="1">
    <citation type="submission" date="2016-03" db="EMBL/GenBank/DDBJ databases">
        <authorList>
            <person name="Devillers H."/>
        </authorList>
    </citation>
    <scope>NUCLEOTIDE SEQUENCE [LARGE SCALE GENOMIC DNA]</scope>
    <source>
        <strain evidence="1">CBS 10888</strain>
    </source>
</reference>
<dbReference type="AlphaFoldDB" id="A0A1G4IMK3"/>